<evidence type="ECO:0000256" key="4">
    <source>
        <dbReference type="ARBA" id="ARBA00022722"/>
    </source>
</evidence>
<dbReference type="InterPro" id="IPR001900">
    <property type="entry name" value="RNase_II/R"/>
</dbReference>
<dbReference type="SMART" id="SM00316">
    <property type="entry name" value="S1"/>
    <property type="match status" value="1"/>
</dbReference>
<dbReference type="EC" id="3.1.13.1" evidence="8"/>
<dbReference type="SUPFAM" id="SSF50249">
    <property type="entry name" value="Nucleic acid-binding proteins"/>
    <property type="match status" value="4"/>
</dbReference>
<dbReference type="NCBIfam" id="TIGR02063">
    <property type="entry name" value="RNase_R"/>
    <property type="match status" value="1"/>
</dbReference>
<evidence type="ECO:0000313" key="12">
    <source>
        <dbReference type="Proteomes" id="UP000575898"/>
    </source>
</evidence>
<keyword evidence="3 8" id="KW-0963">Cytoplasm</keyword>
<dbReference type="PANTHER" id="PTHR23355:SF9">
    <property type="entry name" value="DIS3-LIKE EXONUCLEASE 2"/>
    <property type="match status" value="1"/>
</dbReference>
<dbReference type="InterPro" id="IPR022966">
    <property type="entry name" value="RNase_II/R_CS"/>
</dbReference>
<dbReference type="Pfam" id="PF17876">
    <property type="entry name" value="CSD2"/>
    <property type="match status" value="1"/>
</dbReference>
<dbReference type="CDD" id="cd04471">
    <property type="entry name" value="S1_RNase_R"/>
    <property type="match status" value="1"/>
</dbReference>
<accession>A0A840MY04</accession>
<dbReference type="GO" id="GO:0003723">
    <property type="term" value="F:RNA binding"/>
    <property type="evidence" value="ECO:0007669"/>
    <property type="project" value="UniProtKB-UniRule"/>
</dbReference>
<dbReference type="Proteomes" id="UP000575898">
    <property type="component" value="Unassembled WGS sequence"/>
</dbReference>
<name>A0A840MY04_9PROT</name>
<evidence type="ECO:0000256" key="9">
    <source>
        <dbReference type="SAM" id="MobiDB-lite"/>
    </source>
</evidence>
<dbReference type="Gene3D" id="2.40.50.140">
    <property type="entry name" value="Nucleic acid-binding proteins"/>
    <property type="match status" value="2"/>
</dbReference>
<dbReference type="InterPro" id="IPR011805">
    <property type="entry name" value="RNase_R"/>
</dbReference>
<dbReference type="InterPro" id="IPR003029">
    <property type="entry name" value="S1_domain"/>
</dbReference>
<keyword evidence="6 8" id="KW-0269">Exonuclease</keyword>
<dbReference type="PROSITE" id="PS50126">
    <property type="entry name" value="S1"/>
    <property type="match status" value="1"/>
</dbReference>
<gene>
    <name evidence="8" type="primary">rnr</name>
    <name evidence="11" type="ORF">HNQ59_003339</name>
</gene>
<dbReference type="InterPro" id="IPR011129">
    <property type="entry name" value="CSD"/>
</dbReference>
<feature type="region of interest" description="Disordered" evidence="9">
    <location>
        <begin position="1"/>
        <end position="26"/>
    </location>
</feature>
<dbReference type="EMBL" id="JACHHY010000023">
    <property type="protein sequence ID" value="MBB5020031.1"/>
    <property type="molecule type" value="Genomic_DNA"/>
</dbReference>
<evidence type="ECO:0000256" key="1">
    <source>
        <dbReference type="ARBA" id="ARBA00001849"/>
    </source>
</evidence>
<feature type="region of interest" description="Disordered" evidence="9">
    <location>
        <begin position="751"/>
        <end position="775"/>
    </location>
</feature>
<dbReference type="Pfam" id="PF00575">
    <property type="entry name" value="S1"/>
    <property type="match status" value="1"/>
</dbReference>
<proteinExistence type="inferred from homology"/>
<dbReference type="PROSITE" id="PS01175">
    <property type="entry name" value="RIBONUCLEASE_II"/>
    <property type="match status" value="1"/>
</dbReference>
<feature type="compositionally biased region" description="Basic residues" evidence="9">
    <location>
        <begin position="765"/>
        <end position="775"/>
    </location>
</feature>
<sequence length="775" mass="87979">MSNKKSKKTEKISQSALKGKKNKHKKNSLRLADPFLAREKANYPNPLPSREFIIQLLTDKGVPVYADSLADWLDILPDELPLFERRLRAMERDGEIMLNRKGAICIPEKLDLIKGRVQGHKDGYGFLIPDDGSEDLFLGPKEMHKVLHGDRVLVKEVGKDFKGRREGRIVEVIERRHTRLVGRLFNQRGVLFVVAEDKRISQDILVAPQDVGEAQSGQVVMVELIAQPDKYAQPQGRVVEILGNYGDAGMEIEIALRKHDLPFEFSPEAEAQAKKTPKKVRKLDWKPEEGLKREDLRELPLVTIDGETARDFDDAVYCEPAGKGWRLVVAIADVSYYVRPGDALDTTSRERGNSVYFPRRVIPMLPEQLSNGICSLNPDVERMCMVCDMNISARGEIKQYRFFPAVMHSKARLTYTKVWDMLSEPGSPLREEYAAVLPHVEHLYKLFQILLAARHRRGAIDFETVETQMIFNDQGKIDRIVPVTRNDAHRLIEECMLAANVCASDFLQQHEHPALYRIHEGPTQEKLENLRSFLKEFALTLPGGEDPHAKDYAQLLEKVKQRPEAALLQTAMLRSLQQAVYSPDNVGHFGLAYDGYTHFTSPIRRYPDLLVHRAIKAVLRKDAYKPGGKWAELGQHCSMTERRADEATRDVENWLKCFYMKDRVGECFTGTVSAATSFGIFVLLDEVYVEGLVHISELGSDYFRFDQALHCLIGERTGERYRLGDRVRIKVVRVDLETSKIDFVLVDAEPEAEAAPSVEAAAKPARVRKSRKAAS</sequence>
<keyword evidence="4 8" id="KW-0540">Nuclease</keyword>
<evidence type="ECO:0000259" key="10">
    <source>
        <dbReference type="PROSITE" id="PS50126"/>
    </source>
</evidence>
<dbReference type="HAMAP" id="MF_01895">
    <property type="entry name" value="RNase_R"/>
    <property type="match status" value="1"/>
</dbReference>
<dbReference type="GO" id="GO:0005829">
    <property type="term" value="C:cytosol"/>
    <property type="evidence" value="ECO:0007669"/>
    <property type="project" value="UniProtKB-ARBA"/>
</dbReference>
<comment type="similarity">
    <text evidence="8">Belongs to the RNR ribonuclease family. RNase R subfamily.</text>
</comment>
<evidence type="ECO:0000313" key="11">
    <source>
        <dbReference type="EMBL" id="MBB5020031.1"/>
    </source>
</evidence>
<comment type="subcellular location">
    <subcellularLocation>
        <location evidence="2 8">Cytoplasm</location>
    </subcellularLocation>
</comment>
<dbReference type="GO" id="GO:0006402">
    <property type="term" value="P:mRNA catabolic process"/>
    <property type="evidence" value="ECO:0007669"/>
    <property type="project" value="TreeGrafter"/>
</dbReference>
<dbReference type="Pfam" id="PF08206">
    <property type="entry name" value="OB_RNB"/>
    <property type="match status" value="1"/>
</dbReference>
<dbReference type="InterPro" id="IPR012340">
    <property type="entry name" value="NA-bd_OB-fold"/>
</dbReference>
<evidence type="ECO:0000256" key="6">
    <source>
        <dbReference type="ARBA" id="ARBA00022839"/>
    </source>
</evidence>
<reference evidence="11 12" key="1">
    <citation type="submission" date="2020-08" db="EMBL/GenBank/DDBJ databases">
        <title>Genomic Encyclopedia of Type Strains, Phase IV (KMG-IV): sequencing the most valuable type-strain genomes for metagenomic binning, comparative biology and taxonomic classification.</title>
        <authorList>
            <person name="Goeker M."/>
        </authorList>
    </citation>
    <scope>NUCLEOTIDE SEQUENCE [LARGE SCALE GENOMIC DNA]</scope>
    <source>
        <strain evidence="11 12">DSM 27165</strain>
    </source>
</reference>
<feature type="compositionally biased region" description="Low complexity" evidence="9">
    <location>
        <begin position="753"/>
        <end position="764"/>
    </location>
</feature>
<keyword evidence="5 8" id="KW-0378">Hydrolase</keyword>
<evidence type="ECO:0000256" key="3">
    <source>
        <dbReference type="ARBA" id="ARBA00022490"/>
    </source>
</evidence>
<dbReference type="InterPro" id="IPR013223">
    <property type="entry name" value="RNase_B_OB_dom"/>
</dbReference>
<keyword evidence="7 8" id="KW-0694">RNA-binding</keyword>
<evidence type="ECO:0000256" key="7">
    <source>
        <dbReference type="ARBA" id="ARBA00022884"/>
    </source>
</evidence>
<dbReference type="InterPro" id="IPR050180">
    <property type="entry name" value="RNR_Ribonuclease"/>
</dbReference>
<dbReference type="AlphaFoldDB" id="A0A840MY04"/>
<keyword evidence="12" id="KW-1185">Reference proteome</keyword>
<dbReference type="GO" id="GO:0008859">
    <property type="term" value="F:exoribonuclease II activity"/>
    <property type="evidence" value="ECO:0007669"/>
    <property type="project" value="UniProtKB-UniRule"/>
</dbReference>
<dbReference type="NCBIfam" id="TIGR00358">
    <property type="entry name" value="3_prime_RNase"/>
    <property type="match status" value="1"/>
</dbReference>
<comment type="catalytic activity">
    <reaction evidence="1 8">
        <text>Exonucleolytic cleavage in the 3'- to 5'-direction to yield nucleoside 5'-phosphates.</text>
        <dbReference type="EC" id="3.1.13.1"/>
    </reaction>
</comment>
<evidence type="ECO:0000256" key="8">
    <source>
        <dbReference type="HAMAP-Rule" id="MF_01895"/>
    </source>
</evidence>
<organism evidence="11 12">
    <name type="scientific">Chitinivorax tropicus</name>
    <dbReference type="NCBI Taxonomy" id="714531"/>
    <lineage>
        <taxon>Bacteria</taxon>
        <taxon>Pseudomonadati</taxon>
        <taxon>Pseudomonadota</taxon>
        <taxon>Betaproteobacteria</taxon>
        <taxon>Chitinivorax</taxon>
    </lineage>
</organism>
<dbReference type="SMART" id="SM00955">
    <property type="entry name" value="RNB"/>
    <property type="match status" value="1"/>
</dbReference>
<comment type="function">
    <text evidence="8">3'-5' exoribonuclease that releases 5'-nucleoside monophosphates and is involved in maturation of structured RNAs.</text>
</comment>
<dbReference type="InterPro" id="IPR004476">
    <property type="entry name" value="RNase_II/RNase_R"/>
</dbReference>
<comment type="caution">
    <text evidence="11">The sequence shown here is derived from an EMBL/GenBank/DDBJ whole genome shotgun (WGS) entry which is preliminary data.</text>
</comment>
<dbReference type="SMART" id="SM00357">
    <property type="entry name" value="CSP"/>
    <property type="match status" value="1"/>
</dbReference>
<evidence type="ECO:0000256" key="2">
    <source>
        <dbReference type="ARBA" id="ARBA00004496"/>
    </source>
</evidence>
<evidence type="ECO:0000256" key="5">
    <source>
        <dbReference type="ARBA" id="ARBA00022801"/>
    </source>
</evidence>
<feature type="domain" description="S1 motif" evidence="10">
    <location>
        <begin position="665"/>
        <end position="746"/>
    </location>
</feature>
<protein>
    <recommendedName>
        <fullName evidence="8">Ribonuclease R</fullName>
        <shortName evidence="8">RNase R</shortName>
        <ecNumber evidence="8">3.1.13.1</ecNumber>
    </recommendedName>
</protein>
<dbReference type="PANTHER" id="PTHR23355">
    <property type="entry name" value="RIBONUCLEASE"/>
    <property type="match status" value="1"/>
</dbReference>
<dbReference type="InterPro" id="IPR040476">
    <property type="entry name" value="CSD2"/>
</dbReference>
<dbReference type="Pfam" id="PF00773">
    <property type="entry name" value="RNB"/>
    <property type="match status" value="1"/>
</dbReference>